<evidence type="ECO:0000259" key="17">
    <source>
        <dbReference type="PROSITE" id="PS51186"/>
    </source>
</evidence>
<evidence type="ECO:0000256" key="16">
    <source>
        <dbReference type="ARBA" id="ARBA00048890"/>
    </source>
</evidence>
<dbReference type="PANTHER" id="PTHR45910:SF1">
    <property type="entry name" value="N-ALPHA-ACETYLTRANSFERASE 20"/>
    <property type="match status" value="1"/>
</dbReference>
<dbReference type="AlphaFoldDB" id="A0A564Z1W1"/>
<gene>
    <name evidence="18" type="ORF">WMSIL1_LOCUS11834</name>
</gene>
<dbReference type="Gene3D" id="3.40.630.30">
    <property type="match status" value="1"/>
</dbReference>
<comment type="catalytic activity">
    <reaction evidence="14">
        <text>N-terminal L-methionyl-L-asparaginyl-[protein] + acetyl-CoA = N-terminal N(alpha)-acetyl-L-methionyl-L-asparaginyl-[protein] + CoA + H(+)</text>
        <dbReference type="Rhea" id="RHEA:50484"/>
        <dbReference type="Rhea" id="RHEA-COMP:12694"/>
        <dbReference type="Rhea" id="RHEA-COMP:12695"/>
        <dbReference type="ChEBI" id="CHEBI:15378"/>
        <dbReference type="ChEBI" id="CHEBI:57287"/>
        <dbReference type="ChEBI" id="CHEBI:57288"/>
        <dbReference type="ChEBI" id="CHEBI:133356"/>
        <dbReference type="ChEBI" id="CHEBI:133358"/>
        <dbReference type="EC" id="2.3.1.254"/>
    </reaction>
</comment>
<reference evidence="18 19" key="1">
    <citation type="submission" date="2019-07" db="EMBL/GenBank/DDBJ databases">
        <authorList>
            <person name="Jastrzebski P J."/>
            <person name="Paukszto L."/>
            <person name="Jastrzebski P J."/>
        </authorList>
    </citation>
    <scope>NUCLEOTIDE SEQUENCE [LARGE SCALE GENOMIC DNA]</scope>
    <source>
        <strain evidence="18 19">WMS-il1</strain>
    </source>
</reference>
<evidence type="ECO:0000313" key="19">
    <source>
        <dbReference type="Proteomes" id="UP000321570"/>
    </source>
</evidence>
<comment type="function">
    <text evidence="12">Catalytic subunit of the NatB complex which catalyzes acetylation of the N-terminal methionine residues of peptides beginning with Met-Asp, Met-Glu, Met-Asn and Met-Gln. Proteins with cell cycle functions are overrepresented in the pool of NatB substrates. Required for maintaining the structure and function of actomyosin fibers and for proper cellular migration.</text>
</comment>
<dbReference type="Proteomes" id="UP000321570">
    <property type="component" value="Unassembled WGS sequence"/>
</dbReference>
<dbReference type="EMBL" id="CABIJS010000555">
    <property type="protein sequence ID" value="VUZ53511.1"/>
    <property type="molecule type" value="Genomic_DNA"/>
</dbReference>
<dbReference type="GO" id="GO:0120518">
    <property type="term" value="F:protein N-terminal-methionine acetyltransferase activity"/>
    <property type="evidence" value="ECO:0007669"/>
    <property type="project" value="UniProtKB-EC"/>
</dbReference>
<comment type="similarity">
    <text evidence="3">Belongs to the acetyltransferase family. ARD1 subfamily.</text>
</comment>
<name>A0A564Z1W1_HYMDI</name>
<evidence type="ECO:0000256" key="10">
    <source>
        <dbReference type="ARBA" id="ARBA00042723"/>
    </source>
</evidence>
<evidence type="ECO:0000256" key="1">
    <source>
        <dbReference type="ARBA" id="ARBA00022679"/>
    </source>
</evidence>
<dbReference type="EC" id="2.3.1.254" evidence="5"/>
<proteinExistence type="inferred from homology"/>
<evidence type="ECO:0000313" key="18">
    <source>
        <dbReference type="EMBL" id="VUZ53511.1"/>
    </source>
</evidence>
<comment type="catalytic activity">
    <reaction evidence="13">
        <text>N-terminal L-methionyl-L-aspartyl-[protein] + acetyl-CoA = N-terminal N(alpha)-acetyl-L-methionyl-L-aspartyl-[protein] + CoA + H(+)</text>
        <dbReference type="Rhea" id="RHEA:50480"/>
        <dbReference type="Rhea" id="RHEA-COMP:12692"/>
        <dbReference type="Rhea" id="RHEA-COMP:12693"/>
        <dbReference type="ChEBI" id="CHEBI:15378"/>
        <dbReference type="ChEBI" id="CHEBI:57287"/>
        <dbReference type="ChEBI" id="CHEBI:57288"/>
        <dbReference type="ChEBI" id="CHEBI:133045"/>
        <dbReference type="ChEBI" id="CHEBI:133063"/>
        <dbReference type="EC" id="2.3.1.254"/>
    </reaction>
</comment>
<dbReference type="PROSITE" id="PS51186">
    <property type="entry name" value="GNAT"/>
    <property type="match status" value="1"/>
</dbReference>
<evidence type="ECO:0000256" key="8">
    <source>
        <dbReference type="ARBA" id="ARBA00042295"/>
    </source>
</evidence>
<keyword evidence="1" id="KW-0808">Transferase</keyword>
<evidence type="ECO:0000256" key="4">
    <source>
        <dbReference type="ARBA" id="ARBA00038748"/>
    </source>
</evidence>
<evidence type="ECO:0000256" key="11">
    <source>
        <dbReference type="ARBA" id="ARBA00042743"/>
    </source>
</evidence>
<protein>
    <recommendedName>
        <fullName evidence="6">N-alpha-acetyltransferase 20</fullName>
        <ecNumber evidence="5">2.3.1.254</ecNumber>
    </recommendedName>
    <alternativeName>
        <fullName evidence="10">Methionine N-acetyltransferase</fullName>
    </alternativeName>
    <alternativeName>
        <fullName evidence="7">N-acetyltransferase 5</fullName>
    </alternativeName>
    <alternativeName>
        <fullName evidence="11">N-terminal acetyltransferase B complex catalytic subunit NAA20</fullName>
    </alternativeName>
    <alternativeName>
        <fullName evidence="9">N-terminal acetyltransferase B complex catalytic subunit NAT5</fullName>
    </alternativeName>
    <alternativeName>
        <fullName evidence="8">NatB catalytic subunit</fullName>
    </alternativeName>
</protein>
<evidence type="ECO:0000256" key="5">
    <source>
        <dbReference type="ARBA" id="ARBA00039120"/>
    </source>
</evidence>
<evidence type="ECO:0000256" key="14">
    <source>
        <dbReference type="ARBA" id="ARBA00047402"/>
    </source>
</evidence>
<feature type="domain" description="N-acetyltransferase" evidence="17">
    <location>
        <begin position="2"/>
        <end position="166"/>
    </location>
</feature>
<dbReference type="InterPro" id="IPR051646">
    <property type="entry name" value="NatB_acetyltransferase_subunit"/>
</dbReference>
<dbReference type="PANTHER" id="PTHR45910">
    <property type="entry name" value="N-ALPHA-ACETYLTRANSFERASE 20"/>
    <property type="match status" value="1"/>
</dbReference>
<dbReference type="Pfam" id="PF00583">
    <property type="entry name" value="Acetyltransf_1"/>
    <property type="match status" value="1"/>
</dbReference>
<evidence type="ECO:0000256" key="12">
    <source>
        <dbReference type="ARBA" id="ARBA00046112"/>
    </source>
</evidence>
<evidence type="ECO:0000256" key="3">
    <source>
        <dbReference type="ARBA" id="ARBA00025786"/>
    </source>
</evidence>
<evidence type="ECO:0000256" key="7">
    <source>
        <dbReference type="ARBA" id="ARBA00041220"/>
    </source>
</evidence>
<comment type="catalytic activity">
    <reaction evidence="16">
        <text>N-terminal L-methionyl-L-glutamyl-[protein] + acetyl-CoA = N-terminal N(alpha)-acetyl-L-methionyl-L-glutamyl-[protein] + CoA + H(+)</text>
        <dbReference type="Rhea" id="RHEA:50488"/>
        <dbReference type="Rhea" id="RHEA-COMP:12696"/>
        <dbReference type="Rhea" id="RHEA-COMP:12697"/>
        <dbReference type="ChEBI" id="CHEBI:15378"/>
        <dbReference type="ChEBI" id="CHEBI:57287"/>
        <dbReference type="ChEBI" id="CHEBI:57288"/>
        <dbReference type="ChEBI" id="CHEBI:133359"/>
        <dbReference type="ChEBI" id="CHEBI:133360"/>
        <dbReference type="EC" id="2.3.1.254"/>
    </reaction>
</comment>
<keyword evidence="19" id="KW-1185">Reference proteome</keyword>
<evidence type="ECO:0000256" key="9">
    <source>
        <dbReference type="ARBA" id="ARBA00042702"/>
    </source>
</evidence>
<dbReference type="SUPFAM" id="SSF55729">
    <property type="entry name" value="Acyl-CoA N-acyltransferases (Nat)"/>
    <property type="match status" value="1"/>
</dbReference>
<evidence type="ECO:0000256" key="13">
    <source>
        <dbReference type="ARBA" id="ARBA00047385"/>
    </source>
</evidence>
<comment type="catalytic activity">
    <reaction evidence="15">
        <text>N-terminal L-methionyl-L-glutaminyl-[protein] + acetyl-CoA = N-terminal N(alpha)-acetyl-L-methionyl-L-glutaminyl-[protein] + CoA + H(+)</text>
        <dbReference type="Rhea" id="RHEA:50492"/>
        <dbReference type="Rhea" id="RHEA-COMP:12698"/>
        <dbReference type="Rhea" id="RHEA-COMP:12699"/>
        <dbReference type="ChEBI" id="CHEBI:15378"/>
        <dbReference type="ChEBI" id="CHEBI:57287"/>
        <dbReference type="ChEBI" id="CHEBI:57288"/>
        <dbReference type="ChEBI" id="CHEBI:133361"/>
        <dbReference type="ChEBI" id="CHEBI:133362"/>
        <dbReference type="EC" id="2.3.1.254"/>
    </reaction>
</comment>
<sequence>MTTYREFSVFDLLKFANVNFDPFTETYSPSYYMQYMTMWPEYMKIAESPVLTVFDSKTASVLGGRIMGYMIAKSEGVGKAWHGHVTALSVAPEYRRMGLASRLMLDFEDTSERKKCVFTDLFVRASNKLGNSVYTKLGYIIYRRVLSYYSGGDDGEDAFDMRKALTADKNRESVIPLTKPVTVDELEFA</sequence>
<evidence type="ECO:0000256" key="6">
    <source>
        <dbReference type="ARBA" id="ARBA00039529"/>
    </source>
</evidence>
<dbReference type="InterPro" id="IPR016181">
    <property type="entry name" value="Acyl_CoA_acyltransferase"/>
</dbReference>
<comment type="subunit">
    <text evidence="4">Component of the N-terminal acetyltransferase B (NatB) complex which is composed of NAA20 and NAA25.</text>
</comment>
<organism evidence="18 19">
    <name type="scientific">Hymenolepis diminuta</name>
    <name type="common">Rat tapeworm</name>
    <dbReference type="NCBI Taxonomy" id="6216"/>
    <lineage>
        <taxon>Eukaryota</taxon>
        <taxon>Metazoa</taxon>
        <taxon>Spiralia</taxon>
        <taxon>Lophotrochozoa</taxon>
        <taxon>Platyhelminthes</taxon>
        <taxon>Cestoda</taxon>
        <taxon>Eucestoda</taxon>
        <taxon>Cyclophyllidea</taxon>
        <taxon>Hymenolepididae</taxon>
        <taxon>Hymenolepis</taxon>
    </lineage>
</organism>
<dbReference type="CDD" id="cd04301">
    <property type="entry name" value="NAT_SF"/>
    <property type="match status" value="1"/>
</dbReference>
<dbReference type="InterPro" id="IPR000182">
    <property type="entry name" value="GNAT_dom"/>
</dbReference>
<dbReference type="GO" id="GO:0031416">
    <property type="term" value="C:NatB complex"/>
    <property type="evidence" value="ECO:0007669"/>
    <property type="project" value="TreeGrafter"/>
</dbReference>
<evidence type="ECO:0000256" key="2">
    <source>
        <dbReference type="ARBA" id="ARBA00023315"/>
    </source>
</evidence>
<keyword evidence="2" id="KW-0012">Acyltransferase</keyword>
<accession>A0A564Z1W1</accession>
<evidence type="ECO:0000256" key="15">
    <source>
        <dbReference type="ARBA" id="ARBA00048177"/>
    </source>
</evidence>